<proteinExistence type="predicted"/>
<accession>A7T7I4</accession>
<reference evidence="1 2" key="1">
    <citation type="journal article" date="2007" name="Science">
        <title>Sea anemone genome reveals ancestral eumetazoan gene repertoire and genomic organization.</title>
        <authorList>
            <person name="Putnam N.H."/>
            <person name="Srivastava M."/>
            <person name="Hellsten U."/>
            <person name="Dirks B."/>
            <person name="Chapman J."/>
            <person name="Salamov A."/>
            <person name="Terry A."/>
            <person name="Shapiro H."/>
            <person name="Lindquist E."/>
            <person name="Kapitonov V.V."/>
            <person name="Jurka J."/>
            <person name="Genikhovich G."/>
            <person name="Grigoriev I.V."/>
            <person name="Lucas S.M."/>
            <person name="Steele R.E."/>
            <person name="Finnerty J.R."/>
            <person name="Technau U."/>
            <person name="Martindale M.Q."/>
            <person name="Rokhsar D.S."/>
        </authorList>
    </citation>
    <scope>NUCLEOTIDE SEQUENCE [LARGE SCALE GENOMIC DNA]</scope>
    <source>
        <strain evidence="2">CH2 X CH6</strain>
    </source>
</reference>
<evidence type="ECO:0000313" key="1">
    <source>
        <dbReference type="EMBL" id="EDO28067.1"/>
    </source>
</evidence>
<feature type="non-terminal residue" evidence="1">
    <location>
        <position position="194"/>
    </location>
</feature>
<organism evidence="1 2">
    <name type="scientific">Nematostella vectensis</name>
    <name type="common">Starlet sea anemone</name>
    <dbReference type="NCBI Taxonomy" id="45351"/>
    <lineage>
        <taxon>Eukaryota</taxon>
        <taxon>Metazoa</taxon>
        <taxon>Cnidaria</taxon>
        <taxon>Anthozoa</taxon>
        <taxon>Hexacorallia</taxon>
        <taxon>Actiniaria</taxon>
        <taxon>Edwardsiidae</taxon>
        <taxon>Nematostella</taxon>
    </lineage>
</organism>
<dbReference type="InParanoid" id="A7T7I4"/>
<sequence>MVYNTATAGSSPNNVVPGFYFWDGSKWVLLTSQTTSSNPDWTISGNSGTTAGTHFVGTTDAVDFVAKTNNTERVRVKATGEVGIGTTAPSGKLDVTDNNPSGLTRSRFYNAGATSRQDIHIGAAGAGNLYLGVDVTGGIFAAGLKAYLDNRSGGRMVFANNGNEQATLLNTGEFGIGINAPTSKFHVSGPLGNS</sequence>
<gene>
    <name evidence="1" type="ORF">NEMVEDRAFT_v1g223389</name>
</gene>
<keyword evidence="2" id="KW-1185">Reference proteome</keyword>
<protein>
    <submittedName>
        <fullName evidence="1">Uncharacterized protein</fullName>
    </submittedName>
</protein>
<dbReference type="HOGENOM" id="CLU_1405750_0_0_1"/>
<dbReference type="Proteomes" id="UP000001593">
    <property type="component" value="Unassembled WGS sequence"/>
</dbReference>
<evidence type="ECO:0000313" key="2">
    <source>
        <dbReference type="Proteomes" id="UP000001593"/>
    </source>
</evidence>
<dbReference type="EMBL" id="DS472087">
    <property type="protein sequence ID" value="EDO28067.1"/>
    <property type="molecule type" value="Genomic_DNA"/>
</dbReference>
<name>A7T7I4_NEMVE</name>
<dbReference type="AlphaFoldDB" id="A7T7I4"/>